<keyword evidence="2" id="KW-0169">Cobalamin biosynthesis</keyword>
<dbReference type="EC" id="3.5.1.2" evidence="4"/>
<evidence type="ECO:0000256" key="2">
    <source>
        <dbReference type="ARBA" id="ARBA00022573"/>
    </source>
</evidence>
<protein>
    <recommendedName>
        <fullName evidence="4">Lipid II isoglutaminyl synthase (glutamine-hydrolyzing) subunit GatD</fullName>
        <ecNumber evidence="4">6.3.5.13</ecNumber>
    </recommendedName>
    <alternativeName>
        <fullName evidence="4">Lipid II isoglutaminyl synthase glutaminase subunit</fullName>
        <ecNumber evidence="4">3.5.1.2</ecNumber>
    </alternativeName>
</protein>
<keyword evidence="4" id="KW-0378">Hydrolase</keyword>
<evidence type="ECO:0000313" key="6">
    <source>
        <dbReference type="EMBL" id="ACZ37585.1"/>
    </source>
</evidence>
<comment type="catalytic activity">
    <reaction evidence="4">
        <text>L-glutamine + H2O = L-glutamate + NH4(+)</text>
        <dbReference type="Rhea" id="RHEA:15889"/>
        <dbReference type="ChEBI" id="CHEBI:15377"/>
        <dbReference type="ChEBI" id="CHEBI:28938"/>
        <dbReference type="ChEBI" id="CHEBI:29985"/>
        <dbReference type="ChEBI" id="CHEBI:58359"/>
        <dbReference type="EC" id="3.5.1.2"/>
    </reaction>
</comment>
<keyword evidence="4" id="KW-0133">Cell shape</keyword>
<comment type="similarity">
    <text evidence="4">Belongs to the CobB/CobQ family. GatD subfamily.</text>
</comment>
<dbReference type="SUPFAM" id="SSF52317">
    <property type="entry name" value="Class I glutamine amidotransferase-like"/>
    <property type="match status" value="1"/>
</dbReference>
<dbReference type="STRING" id="479434.Sthe_0146"/>
<dbReference type="GO" id="GO:0008360">
    <property type="term" value="P:regulation of cell shape"/>
    <property type="evidence" value="ECO:0007669"/>
    <property type="project" value="UniProtKB-KW"/>
</dbReference>
<dbReference type="Gene3D" id="3.40.50.880">
    <property type="match status" value="1"/>
</dbReference>
<dbReference type="InterPro" id="IPR011698">
    <property type="entry name" value="GATase_3"/>
</dbReference>
<dbReference type="Pfam" id="PF07685">
    <property type="entry name" value="GATase_3"/>
    <property type="match status" value="1"/>
</dbReference>
<evidence type="ECO:0000256" key="1">
    <source>
        <dbReference type="ARBA" id="ARBA00004953"/>
    </source>
</evidence>
<feature type="active site" evidence="4">
    <location>
        <position position="191"/>
    </location>
</feature>
<comment type="pathway">
    <text evidence="1">Cofactor biosynthesis; adenosylcobalamin biosynthesis.</text>
</comment>
<dbReference type="OrthoDB" id="9782045at2"/>
<keyword evidence="4" id="KW-0436">Ligase</keyword>
<dbReference type="RefSeq" id="WP_012870633.1">
    <property type="nucleotide sequence ID" value="NC_013523.1"/>
</dbReference>
<dbReference type="GO" id="GO:0004359">
    <property type="term" value="F:glutaminase activity"/>
    <property type="evidence" value="ECO:0007669"/>
    <property type="project" value="UniProtKB-UniRule"/>
</dbReference>
<dbReference type="HOGENOM" id="CLU_064047_0_0_0"/>
<dbReference type="InterPro" id="IPR043702">
    <property type="entry name" value="Lipid_II_synth_GatD"/>
</dbReference>
<dbReference type="EMBL" id="CP001823">
    <property type="protein sequence ID" value="ACZ37585.1"/>
    <property type="molecule type" value="Genomic_DNA"/>
</dbReference>
<feature type="domain" description="CobB/CobQ-like glutamine amidotransferase" evidence="5">
    <location>
        <begin position="4"/>
        <end position="198"/>
    </location>
</feature>
<dbReference type="GO" id="GO:0009252">
    <property type="term" value="P:peptidoglycan biosynthetic process"/>
    <property type="evidence" value="ECO:0007669"/>
    <property type="project" value="UniProtKB-UniRule"/>
</dbReference>
<dbReference type="InterPro" id="IPR029062">
    <property type="entry name" value="Class_I_gatase-like"/>
</dbReference>
<dbReference type="Proteomes" id="UP000002027">
    <property type="component" value="Chromosome 1"/>
</dbReference>
<dbReference type="PROSITE" id="PS51274">
    <property type="entry name" value="GATASE_COBBQ"/>
    <property type="match status" value="1"/>
</dbReference>
<dbReference type="InParanoid" id="D1C647"/>
<dbReference type="UniPathway" id="UPA00219"/>
<comment type="subunit">
    <text evidence="4">Forms a heterodimer with MurT.</text>
</comment>
<accession>D1C647</accession>
<keyword evidence="6" id="KW-0808">Transferase</keyword>
<dbReference type="GO" id="GO:0071555">
    <property type="term" value="P:cell wall organization"/>
    <property type="evidence" value="ECO:0007669"/>
    <property type="project" value="UniProtKB-KW"/>
</dbReference>
<dbReference type="CDD" id="cd01750">
    <property type="entry name" value="GATase1_CobQ"/>
    <property type="match status" value="1"/>
</dbReference>
<dbReference type="GO" id="GO:0140282">
    <property type="term" value="F:carbon-nitrogen ligase activity on lipid II"/>
    <property type="evidence" value="ECO:0007669"/>
    <property type="project" value="UniProtKB-UniRule"/>
</dbReference>
<evidence type="ECO:0000259" key="5">
    <source>
        <dbReference type="Pfam" id="PF07685"/>
    </source>
</evidence>
<comment type="pathway">
    <text evidence="4">Cell wall biogenesis; peptidoglycan biosynthesis.</text>
</comment>
<dbReference type="PANTHER" id="PTHR21343:SF9">
    <property type="entry name" value="LIPID II ISOGLUTAMINYL SYNTHASE (GLUTAMINE-HYDROLYZING) SUBUNIT GATD"/>
    <property type="match status" value="1"/>
</dbReference>
<comment type="catalytic activity">
    <reaction evidence="4">
        <text>beta-D-GlcNAc-(1-&gt;4)-Mur2Ac(oyl-L-Ala-gamma-D-Glu-L-Lys-D-Ala-D-Ala)-di-trans,octa-cis-undecaprenyl diphosphate + L-glutamine + ATP + H2O = beta-D-GlcNAc-(1-&gt;4)-Mur2Ac(oyl-L-Ala-D-isoglutaminyl-L-Lys-D-Ala-D-Ala)-di-trans,octa-cis-undecaprenyl diphosphate + L-glutamate + ADP + phosphate + H(+)</text>
        <dbReference type="Rhea" id="RHEA:57928"/>
        <dbReference type="ChEBI" id="CHEBI:15377"/>
        <dbReference type="ChEBI" id="CHEBI:15378"/>
        <dbReference type="ChEBI" id="CHEBI:29985"/>
        <dbReference type="ChEBI" id="CHEBI:30616"/>
        <dbReference type="ChEBI" id="CHEBI:43474"/>
        <dbReference type="ChEBI" id="CHEBI:58359"/>
        <dbReference type="ChEBI" id="CHEBI:60033"/>
        <dbReference type="ChEBI" id="CHEBI:62233"/>
        <dbReference type="ChEBI" id="CHEBI:456216"/>
        <dbReference type="EC" id="6.3.5.13"/>
    </reaction>
</comment>
<dbReference type="InterPro" id="IPR033949">
    <property type="entry name" value="CobQ_GATase1"/>
</dbReference>
<dbReference type="eggNOG" id="COG3442">
    <property type="taxonomic scope" value="Bacteria"/>
</dbReference>
<gene>
    <name evidence="4" type="primary">gatD</name>
    <name evidence="6" type="ordered locus">Sthe_0146</name>
</gene>
<dbReference type="HAMAP" id="MF_02213">
    <property type="entry name" value="Lipid_II_synth_GatD"/>
    <property type="match status" value="1"/>
</dbReference>
<name>D1C647_SPHTD</name>
<keyword evidence="4" id="KW-0961">Cell wall biogenesis/degradation</keyword>
<evidence type="ECO:0000256" key="3">
    <source>
        <dbReference type="ARBA" id="ARBA00022962"/>
    </source>
</evidence>
<organism evidence="6 7">
    <name type="scientific">Sphaerobacter thermophilus (strain ATCC 49802 / DSM 20745 / KCCM 41009 / NCIMB 13125 / S 6022)</name>
    <dbReference type="NCBI Taxonomy" id="479434"/>
    <lineage>
        <taxon>Bacteria</taxon>
        <taxon>Pseudomonadati</taxon>
        <taxon>Thermomicrobiota</taxon>
        <taxon>Thermomicrobia</taxon>
        <taxon>Sphaerobacterales</taxon>
        <taxon>Sphaerobacterineae</taxon>
        <taxon>Sphaerobacteraceae</taxon>
        <taxon>Sphaerobacter</taxon>
    </lineage>
</organism>
<keyword evidence="4" id="KW-0573">Peptidoglycan synthesis</keyword>
<reference evidence="7" key="1">
    <citation type="submission" date="2009-11" db="EMBL/GenBank/DDBJ databases">
        <title>The complete chromosome 1 of Sphaerobacter thermophilus DSM 20745.</title>
        <authorList>
            <person name="Lucas S."/>
            <person name="Copeland A."/>
            <person name="Lapidus A."/>
            <person name="Glavina del Rio T."/>
            <person name="Dalin E."/>
            <person name="Tice H."/>
            <person name="Bruce D."/>
            <person name="Goodwin L."/>
            <person name="Pitluck S."/>
            <person name="Kyrpides N."/>
            <person name="Mavromatis K."/>
            <person name="Ivanova N."/>
            <person name="Mikhailova N."/>
            <person name="LaButti K.M."/>
            <person name="Clum A."/>
            <person name="Sun H.I."/>
            <person name="Brettin T."/>
            <person name="Detter J.C."/>
            <person name="Han C."/>
            <person name="Larimer F."/>
            <person name="Land M."/>
            <person name="Hauser L."/>
            <person name="Markowitz V."/>
            <person name="Cheng J.F."/>
            <person name="Hugenholtz P."/>
            <person name="Woyke T."/>
            <person name="Wu D."/>
            <person name="Steenblock K."/>
            <person name="Schneider S."/>
            <person name="Pukall R."/>
            <person name="Goeker M."/>
            <person name="Klenk H.P."/>
            <person name="Eisen J.A."/>
        </authorList>
    </citation>
    <scope>NUCLEOTIDE SEQUENCE [LARGE SCALE GENOMIC DNA]</scope>
    <source>
        <strain evidence="7">ATCC 49802 / DSM 20745 / S 6022</strain>
    </source>
</reference>
<keyword evidence="3 4" id="KW-0315">Glutamine amidotransferase</keyword>
<dbReference type="GO" id="GO:0016740">
    <property type="term" value="F:transferase activity"/>
    <property type="evidence" value="ECO:0007669"/>
    <property type="project" value="UniProtKB-KW"/>
</dbReference>
<dbReference type="EC" id="6.3.5.13" evidence="4"/>
<dbReference type="PANTHER" id="PTHR21343">
    <property type="entry name" value="DETHIOBIOTIN SYNTHETASE"/>
    <property type="match status" value="1"/>
</dbReference>
<dbReference type="GO" id="GO:0009236">
    <property type="term" value="P:cobalamin biosynthetic process"/>
    <property type="evidence" value="ECO:0007669"/>
    <property type="project" value="UniProtKB-KW"/>
</dbReference>
<comment type="function">
    <text evidence="4">The lipid II isoglutaminyl synthase complex catalyzes the formation of alpha-D-isoglutamine in the cell wall lipid II stem peptide. The GatD subunit catalyzes the hydrolysis of glutamine to glutamate and ammonia. The resulting ammonia molecule is channeled to the active site of MurT.</text>
</comment>
<feature type="active site" description="Nucleophile" evidence="4">
    <location>
        <position position="94"/>
    </location>
</feature>
<sequence>MKLTICWLYGSTMNIYGDRGNVLALAQRCRWRGIEAEVVTLGVGEPLEAGRYDLFFWGGGQDREQVAVAADISGPKGEVLRAEVEAGVPLLAVCGGYQLLGRFYRPHDGPELPGIGLFDAWTIAGNERFIGNIVVDSDEFGEVVGFENHSGRTYLGPGARPLGRVRVGRGNNGEDGTEGCRYRNAIGCYLHGALLPKNPAIADFLIAAALRRRYGEVTLSPLDDTIEAAARAAAVQRAVGTR</sequence>
<proteinExistence type="inferred from homology"/>
<dbReference type="KEGG" id="sti:Sthe_0146"/>
<reference evidence="6 7" key="2">
    <citation type="journal article" date="2010" name="Stand. Genomic Sci.">
        <title>Complete genome sequence of Desulfohalobium retbaense type strain (HR(100)).</title>
        <authorList>
            <person name="Spring S."/>
            <person name="Nolan M."/>
            <person name="Lapidus A."/>
            <person name="Glavina Del Rio T."/>
            <person name="Copeland A."/>
            <person name="Tice H."/>
            <person name="Cheng J.F."/>
            <person name="Lucas S."/>
            <person name="Land M."/>
            <person name="Chen F."/>
            <person name="Bruce D."/>
            <person name="Goodwin L."/>
            <person name="Pitluck S."/>
            <person name="Ivanova N."/>
            <person name="Mavromatis K."/>
            <person name="Mikhailova N."/>
            <person name="Pati A."/>
            <person name="Chen A."/>
            <person name="Palaniappan K."/>
            <person name="Hauser L."/>
            <person name="Chang Y.J."/>
            <person name="Jeffries C.D."/>
            <person name="Munk C."/>
            <person name="Kiss H."/>
            <person name="Chain P."/>
            <person name="Han C."/>
            <person name="Brettin T."/>
            <person name="Detter J.C."/>
            <person name="Schuler E."/>
            <person name="Goker M."/>
            <person name="Rohde M."/>
            <person name="Bristow J."/>
            <person name="Eisen J.A."/>
            <person name="Markowitz V."/>
            <person name="Hugenholtz P."/>
            <person name="Kyrpides N.C."/>
            <person name="Klenk H.P."/>
        </authorList>
    </citation>
    <scope>NUCLEOTIDE SEQUENCE [LARGE SCALE GENOMIC DNA]</scope>
    <source>
        <strain evidence="7">ATCC 49802 / DSM 20745 / S 6022</strain>
    </source>
</reference>
<feature type="binding site" evidence="4">
    <location>
        <position position="128"/>
    </location>
    <ligand>
        <name>substrate</name>
    </ligand>
</feature>
<dbReference type="AlphaFoldDB" id="D1C647"/>
<evidence type="ECO:0000313" key="7">
    <source>
        <dbReference type="Proteomes" id="UP000002027"/>
    </source>
</evidence>
<keyword evidence="7" id="KW-1185">Reference proteome</keyword>
<evidence type="ECO:0000256" key="4">
    <source>
        <dbReference type="HAMAP-Rule" id="MF_02213"/>
    </source>
</evidence>